<reference evidence="3 4" key="1">
    <citation type="submission" date="2016-11" db="EMBL/GenBank/DDBJ databases">
        <authorList>
            <person name="Jaros S."/>
            <person name="Januszkiewicz K."/>
            <person name="Wedrychowicz H."/>
        </authorList>
    </citation>
    <scope>NUCLEOTIDE SEQUENCE [LARGE SCALE GENOMIC DNA]</scope>
    <source>
        <strain evidence="3 4">DSM 17918</strain>
    </source>
</reference>
<dbReference type="Proteomes" id="UP000184088">
    <property type="component" value="Unassembled WGS sequence"/>
</dbReference>
<accession>A0A1M5EL27</accession>
<dbReference type="GO" id="GO:0006260">
    <property type="term" value="P:DNA replication"/>
    <property type="evidence" value="ECO:0007669"/>
    <property type="project" value="TreeGrafter"/>
</dbReference>
<dbReference type="InterPro" id="IPR002611">
    <property type="entry name" value="IstB_ATP-bd"/>
</dbReference>
<name>A0A1M5EL27_9THEO</name>
<dbReference type="NCBIfam" id="NF005992">
    <property type="entry name" value="PRK08116.1"/>
    <property type="match status" value="1"/>
</dbReference>
<sequence length="265" mass="30342">MQGWLKSDKTEKCPYCGKELHYLYMTVMGRNIAEHLEQCDCLGAVRERKKNLNARREEERREAEMRLKAKIDELYRRSKIGRRFIEKSFDNFQATPDNAAALQAARDYAERFELYAEKGLGLMFHFEGYGTGKTHLACAIANHLIREKQVGVIFGNTASLFSDLRELDDIAPMLEELKRVDLLIIDDLGKERPTEWVAEKTYEIINSRYENLKPIIVTTNMTTAEIANHLGKVGGATVSRISEMCRAVMVGGPDMRQKNGWGCRK</sequence>
<dbReference type="EMBL" id="FQVH01000046">
    <property type="protein sequence ID" value="SHF79988.1"/>
    <property type="molecule type" value="Genomic_DNA"/>
</dbReference>
<dbReference type="STRING" id="1121256.SAMN02746089_02572"/>
<dbReference type="PANTHER" id="PTHR30050:SF4">
    <property type="entry name" value="ATP-BINDING PROTEIN RV3427C IN INSERTION SEQUENCE-RELATED"/>
    <property type="match status" value="1"/>
</dbReference>
<dbReference type="GO" id="GO:0005524">
    <property type="term" value="F:ATP binding"/>
    <property type="evidence" value="ECO:0007669"/>
    <property type="project" value="InterPro"/>
</dbReference>
<proteinExistence type="predicted"/>
<gene>
    <name evidence="3" type="ORF">SAMN02746089_02572</name>
</gene>
<feature type="coiled-coil region" evidence="1">
    <location>
        <begin position="42"/>
        <end position="73"/>
    </location>
</feature>
<dbReference type="AlphaFoldDB" id="A0A1M5EL27"/>
<dbReference type="CDD" id="cd00009">
    <property type="entry name" value="AAA"/>
    <property type="match status" value="1"/>
</dbReference>
<dbReference type="Pfam" id="PF01695">
    <property type="entry name" value="IstB_IS21"/>
    <property type="match status" value="1"/>
</dbReference>
<evidence type="ECO:0000313" key="4">
    <source>
        <dbReference type="Proteomes" id="UP000184088"/>
    </source>
</evidence>
<dbReference type="Gene3D" id="3.40.50.300">
    <property type="entry name" value="P-loop containing nucleotide triphosphate hydrolases"/>
    <property type="match status" value="1"/>
</dbReference>
<dbReference type="RefSeq" id="WP_073346208.1">
    <property type="nucleotide sequence ID" value="NZ_FQVH01000046.1"/>
</dbReference>
<dbReference type="PANTHER" id="PTHR30050">
    <property type="entry name" value="CHROMOSOMAL REPLICATION INITIATOR PROTEIN DNAA"/>
    <property type="match status" value="1"/>
</dbReference>
<keyword evidence="1" id="KW-0175">Coiled coil</keyword>
<evidence type="ECO:0000256" key="1">
    <source>
        <dbReference type="SAM" id="Coils"/>
    </source>
</evidence>
<evidence type="ECO:0000313" key="3">
    <source>
        <dbReference type="EMBL" id="SHF79988.1"/>
    </source>
</evidence>
<dbReference type="OrthoDB" id="9776217at2"/>
<protein>
    <submittedName>
        <fullName evidence="3">DNA replication protein DnaC</fullName>
    </submittedName>
</protein>
<evidence type="ECO:0000259" key="2">
    <source>
        <dbReference type="Pfam" id="PF01695"/>
    </source>
</evidence>
<feature type="domain" description="IstB-like ATP-binding" evidence="2">
    <location>
        <begin position="128"/>
        <end position="259"/>
    </location>
</feature>
<dbReference type="SUPFAM" id="SSF52540">
    <property type="entry name" value="P-loop containing nucleoside triphosphate hydrolases"/>
    <property type="match status" value="1"/>
</dbReference>
<organism evidence="3 4">
    <name type="scientific">Caldanaerobius fijiensis DSM 17918</name>
    <dbReference type="NCBI Taxonomy" id="1121256"/>
    <lineage>
        <taxon>Bacteria</taxon>
        <taxon>Bacillati</taxon>
        <taxon>Bacillota</taxon>
        <taxon>Clostridia</taxon>
        <taxon>Thermoanaerobacterales</taxon>
        <taxon>Thermoanaerobacteraceae</taxon>
        <taxon>Caldanaerobius</taxon>
    </lineage>
</organism>
<keyword evidence="4" id="KW-1185">Reference proteome</keyword>
<dbReference type="InterPro" id="IPR027417">
    <property type="entry name" value="P-loop_NTPase"/>
</dbReference>